<evidence type="ECO:0000313" key="2">
    <source>
        <dbReference type="Proteomes" id="UP000429607"/>
    </source>
</evidence>
<sequence>MKITTSLVGVVKVQIGEAVAVEVLLVAAVKTSTMSTMTTMIGGDVRLEAVRVLAVTVGVFHKIVVAVEVNDGEVVARTGEAALEMAGDAVTRTRTIATALVRLKDAVRLAVARRPTITSIGLLTVIVDPL</sequence>
<dbReference type="EMBL" id="QXFV01000289">
    <property type="protein sequence ID" value="KAE9042388.1"/>
    <property type="molecule type" value="Genomic_DNA"/>
</dbReference>
<dbReference type="Proteomes" id="UP000429607">
    <property type="component" value="Unassembled WGS sequence"/>
</dbReference>
<accession>A0A6A3NL98</accession>
<comment type="caution">
    <text evidence="1">The sequence shown here is derived from an EMBL/GenBank/DDBJ whole genome shotgun (WGS) entry which is preliminary data.</text>
</comment>
<proteinExistence type="predicted"/>
<dbReference type="AlphaFoldDB" id="A0A6A3NL98"/>
<protein>
    <submittedName>
        <fullName evidence="1">Uncharacterized protein</fullName>
    </submittedName>
</protein>
<organism evidence="1 2">
    <name type="scientific">Phytophthora rubi</name>
    <dbReference type="NCBI Taxonomy" id="129364"/>
    <lineage>
        <taxon>Eukaryota</taxon>
        <taxon>Sar</taxon>
        <taxon>Stramenopiles</taxon>
        <taxon>Oomycota</taxon>
        <taxon>Peronosporomycetes</taxon>
        <taxon>Peronosporales</taxon>
        <taxon>Peronosporaceae</taxon>
        <taxon>Phytophthora</taxon>
    </lineage>
</organism>
<gene>
    <name evidence="1" type="ORF">PR001_g6219</name>
</gene>
<name>A0A6A3NL98_9STRA</name>
<reference evidence="1 2" key="1">
    <citation type="submission" date="2018-09" db="EMBL/GenBank/DDBJ databases">
        <title>Genomic investigation of the strawberry pathogen Phytophthora fragariae indicates pathogenicity is determined by transcriptional variation in three key races.</title>
        <authorList>
            <person name="Adams T.M."/>
            <person name="Armitage A.D."/>
            <person name="Sobczyk M.K."/>
            <person name="Bates H.J."/>
            <person name="Dunwell J.M."/>
            <person name="Nellist C.F."/>
            <person name="Harrison R.J."/>
        </authorList>
    </citation>
    <scope>NUCLEOTIDE SEQUENCE [LARGE SCALE GENOMIC DNA]</scope>
    <source>
        <strain evidence="1 2">SCRP249</strain>
    </source>
</reference>
<evidence type="ECO:0000313" key="1">
    <source>
        <dbReference type="EMBL" id="KAE9042388.1"/>
    </source>
</evidence>